<dbReference type="Pfam" id="PF03573">
    <property type="entry name" value="OprD"/>
    <property type="match status" value="1"/>
</dbReference>
<evidence type="ECO:0000313" key="6">
    <source>
        <dbReference type="Proteomes" id="UP001244490"/>
    </source>
</evidence>
<dbReference type="InterPro" id="IPR023614">
    <property type="entry name" value="Porin_dom_sf"/>
</dbReference>
<keyword evidence="2" id="KW-0813">Transport</keyword>
<feature type="non-terminal residue" evidence="5">
    <location>
        <position position="1"/>
    </location>
</feature>
<accession>A0AAW8ALT2</accession>
<protein>
    <submittedName>
        <fullName evidence="5">OprD family outer membrane porin</fullName>
    </submittedName>
</protein>
<dbReference type="EMBL" id="JAUUIA010000939">
    <property type="protein sequence ID" value="MDP0971584.1"/>
    <property type="molecule type" value="Genomic_DNA"/>
</dbReference>
<keyword evidence="3" id="KW-0732">Signal</keyword>
<feature type="compositionally biased region" description="Polar residues" evidence="4">
    <location>
        <begin position="19"/>
        <end position="29"/>
    </location>
</feature>
<feature type="region of interest" description="Disordered" evidence="4">
    <location>
        <begin position="19"/>
        <end position="39"/>
    </location>
</feature>
<reference evidence="5" key="1">
    <citation type="submission" date="2023-07" db="EMBL/GenBank/DDBJ databases">
        <authorList>
            <person name="Peng Z."/>
        </authorList>
    </citation>
    <scope>NUCLEOTIDE SEQUENCE</scope>
    <source>
        <strain evidence="5">KP219</strain>
    </source>
</reference>
<dbReference type="AlphaFoldDB" id="A0AAW8ALT2"/>
<dbReference type="GO" id="GO:0016020">
    <property type="term" value="C:membrane"/>
    <property type="evidence" value="ECO:0007669"/>
    <property type="project" value="InterPro"/>
</dbReference>
<dbReference type="Proteomes" id="UP001244490">
    <property type="component" value="Unassembled WGS sequence"/>
</dbReference>
<proteinExistence type="inferred from homology"/>
<comment type="caution">
    <text evidence="5">The sequence shown here is derived from an EMBL/GenBank/DDBJ whole genome shotgun (WGS) entry which is preliminary data.</text>
</comment>
<comment type="similarity">
    <text evidence="1">Belongs to the outer membrane porin (Opr) (TC 1.B.25) family.</text>
</comment>
<sequence length="75" mass="7811">GQITSKDIDNLTLIGGQLQHTTGRGSSDRSGLAAAGGTQESNKFNYAGADYQVNKDDRFHNGALIDEHGAAAVAH</sequence>
<dbReference type="RefSeq" id="WP_305202628.1">
    <property type="nucleotide sequence ID" value="NZ_JAUUIA010000939.1"/>
</dbReference>
<gene>
    <name evidence="5" type="ORF">Q6294_32085</name>
</gene>
<dbReference type="InterPro" id="IPR005318">
    <property type="entry name" value="OM_porin_bac"/>
</dbReference>
<evidence type="ECO:0000256" key="1">
    <source>
        <dbReference type="ARBA" id="ARBA00009075"/>
    </source>
</evidence>
<evidence type="ECO:0000256" key="4">
    <source>
        <dbReference type="SAM" id="MobiDB-lite"/>
    </source>
</evidence>
<dbReference type="Gene3D" id="2.40.160.10">
    <property type="entry name" value="Porin"/>
    <property type="match status" value="1"/>
</dbReference>
<organism evidence="5 6">
    <name type="scientific">Klebsiella pneumoniae</name>
    <dbReference type="NCBI Taxonomy" id="573"/>
    <lineage>
        <taxon>Bacteria</taxon>
        <taxon>Pseudomonadati</taxon>
        <taxon>Pseudomonadota</taxon>
        <taxon>Gammaproteobacteria</taxon>
        <taxon>Enterobacterales</taxon>
        <taxon>Enterobacteriaceae</taxon>
        <taxon>Klebsiella/Raoultella group</taxon>
        <taxon>Klebsiella</taxon>
        <taxon>Klebsiella pneumoniae complex</taxon>
    </lineage>
</organism>
<name>A0AAW8ALT2_KLEPN</name>
<evidence type="ECO:0000256" key="3">
    <source>
        <dbReference type="ARBA" id="ARBA00022729"/>
    </source>
</evidence>
<evidence type="ECO:0000256" key="2">
    <source>
        <dbReference type="ARBA" id="ARBA00022448"/>
    </source>
</evidence>
<evidence type="ECO:0000313" key="5">
    <source>
        <dbReference type="EMBL" id="MDP0971584.1"/>
    </source>
</evidence>